<feature type="compositionally biased region" description="Basic and acidic residues" evidence="14">
    <location>
        <begin position="896"/>
        <end position="916"/>
    </location>
</feature>
<dbReference type="InterPro" id="IPR011009">
    <property type="entry name" value="Kinase-like_dom_sf"/>
</dbReference>
<dbReference type="EnsemblMetazoa" id="Aqu2.1.17973_001">
    <property type="protein sequence ID" value="Aqu2.1.17973_001"/>
    <property type="gene ID" value="Aqu2.1.17973"/>
</dbReference>
<accession>A0A1X7TSK1</accession>
<evidence type="ECO:0000259" key="15">
    <source>
        <dbReference type="PROSITE" id="PS50011"/>
    </source>
</evidence>
<dbReference type="PROSITE" id="PS50011">
    <property type="entry name" value="PROTEIN_KINASE_DOM"/>
    <property type="match status" value="1"/>
</dbReference>
<evidence type="ECO:0000256" key="7">
    <source>
        <dbReference type="ARBA" id="ARBA00022553"/>
    </source>
</evidence>
<dbReference type="Pfam" id="PF00069">
    <property type="entry name" value="Pkinase"/>
    <property type="match status" value="1"/>
</dbReference>
<protein>
    <recommendedName>
        <fullName evidence="4">non-specific serine/threonine protein kinase</fullName>
        <ecNumber evidence="4">2.7.11.1</ecNumber>
    </recommendedName>
</protein>
<feature type="domain" description="Protein kinase" evidence="15">
    <location>
        <begin position="1"/>
        <end position="96"/>
    </location>
</feature>
<keyword evidence="5" id="KW-0963">Cytoplasm</keyword>
<dbReference type="InterPro" id="IPR009091">
    <property type="entry name" value="RCC1/BLIP-II"/>
</dbReference>
<keyword evidence="11" id="KW-0067">ATP-binding</keyword>
<dbReference type="Gene3D" id="1.10.510.10">
    <property type="entry name" value="Transferase(Phosphotransferase) domain 1"/>
    <property type="match status" value="1"/>
</dbReference>
<keyword evidence="6" id="KW-0723">Serine/threonine-protein kinase</keyword>
<dbReference type="PRINTS" id="PR00633">
    <property type="entry name" value="RCCNDNSATION"/>
</dbReference>
<evidence type="ECO:0000256" key="4">
    <source>
        <dbReference type="ARBA" id="ARBA00012513"/>
    </source>
</evidence>
<evidence type="ECO:0000256" key="1">
    <source>
        <dbReference type="ARBA" id="ARBA00001946"/>
    </source>
</evidence>
<dbReference type="SUPFAM" id="SSF56112">
    <property type="entry name" value="Protein kinase-like (PK-like)"/>
    <property type="match status" value="1"/>
</dbReference>
<dbReference type="GO" id="GO:0005524">
    <property type="term" value="F:ATP binding"/>
    <property type="evidence" value="ECO:0007669"/>
    <property type="project" value="UniProtKB-KW"/>
</dbReference>
<dbReference type="GO" id="GO:0046872">
    <property type="term" value="F:metal ion binding"/>
    <property type="evidence" value="ECO:0007669"/>
    <property type="project" value="UniProtKB-KW"/>
</dbReference>
<dbReference type="InterPro" id="IPR051997">
    <property type="entry name" value="STK_NEK"/>
</dbReference>
<dbReference type="PANTHER" id="PTHR44535">
    <property type="entry name" value="PROTEIN CBG16200"/>
    <property type="match status" value="1"/>
</dbReference>
<comment type="subcellular location">
    <subcellularLocation>
        <location evidence="2">Cytoplasm</location>
    </subcellularLocation>
</comment>
<evidence type="ECO:0000256" key="10">
    <source>
        <dbReference type="ARBA" id="ARBA00022777"/>
    </source>
</evidence>
<reference evidence="16" key="1">
    <citation type="submission" date="2017-05" db="UniProtKB">
        <authorList>
            <consortium name="EnsemblMetazoa"/>
        </authorList>
    </citation>
    <scope>IDENTIFICATION</scope>
</reference>
<keyword evidence="7" id="KW-0597">Phosphoprotein</keyword>
<dbReference type="Gene3D" id="2.130.10.30">
    <property type="entry name" value="Regulator of chromosome condensation 1/beta-lactamase-inhibitor protein II"/>
    <property type="match status" value="2"/>
</dbReference>
<dbReference type="GO" id="GO:0004674">
    <property type="term" value="F:protein serine/threonine kinase activity"/>
    <property type="evidence" value="ECO:0007669"/>
    <property type="project" value="UniProtKB-KW"/>
</dbReference>
<feature type="repeat" description="RCC1" evidence="13">
    <location>
        <begin position="265"/>
        <end position="321"/>
    </location>
</feature>
<keyword evidence="8" id="KW-0479">Metal-binding</keyword>
<name>A0A1X7TSK1_AMPQE</name>
<evidence type="ECO:0000256" key="5">
    <source>
        <dbReference type="ARBA" id="ARBA00022490"/>
    </source>
</evidence>
<evidence type="ECO:0000256" key="2">
    <source>
        <dbReference type="ARBA" id="ARBA00004496"/>
    </source>
</evidence>
<evidence type="ECO:0000256" key="13">
    <source>
        <dbReference type="PROSITE-ProRule" id="PRU00235"/>
    </source>
</evidence>
<dbReference type="OrthoDB" id="248923at2759"/>
<dbReference type="Pfam" id="PF00415">
    <property type="entry name" value="RCC1"/>
    <property type="match status" value="3"/>
</dbReference>
<dbReference type="InterPro" id="IPR000408">
    <property type="entry name" value="Reg_chr_condens"/>
</dbReference>
<evidence type="ECO:0000256" key="12">
    <source>
        <dbReference type="ARBA" id="ARBA00022842"/>
    </source>
</evidence>
<dbReference type="SUPFAM" id="SSF50985">
    <property type="entry name" value="RCC1/BLIP-II"/>
    <property type="match status" value="1"/>
</dbReference>
<evidence type="ECO:0000256" key="3">
    <source>
        <dbReference type="ARBA" id="ARBA00010886"/>
    </source>
</evidence>
<evidence type="ECO:0000256" key="6">
    <source>
        <dbReference type="ARBA" id="ARBA00022527"/>
    </source>
</evidence>
<keyword evidence="10" id="KW-0418">Kinase</keyword>
<dbReference type="EC" id="2.7.11.1" evidence="4"/>
<feature type="repeat" description="RCC1" evidence="13">
    <location>
        <begin position="213"/>
        <end position="264"/>
    </location>
</feature>
<feature type="repeat" description="RCC1" evidence="13">
    <location>
        <begin position="322"/>
        <end position="391"/>
    </location>
</feature>
<sequence length="933" mass="103053">QLKNLFYVYCEGKQYNSKSDIWSLGCILHEMMCLSRPFDGTNLPALVHKIVEGSFDPIKGKYSDELKQLVQRMLQKDPSRRPSASELHDATVPPLLEAIQIKEGILLPTEPTVDDNKEMKSFLYYLDGQSLSFQPVSCPIQDKITHVSVGYGHMMVVTADTSVYSWGKNEYGQLGHGDREYRHHPTLIAGLKGRNILKVECGGEFSIFKNENGIIMSCGRGDKGVLGHENYHDYLQPEIIKSLLTHDSHLISCGESHVAVLTLDHKIFTWGSGKYGCLGNGSEDNCFVPTEVVLRSPGARMDEVAIDVYCGMDSTVFITEMGRVFACGNNADNKIGINKRETFIMQMKKLLNKHHLQVPYSINPLPIKDLGKHRIIDCSLGSTHSAFLTETGLVYTFGRNNHGQLGSGNALPREMAVVVKGLKNKPIMVTCSELATVVATECNTFHIWGSRPIIQSPLSTLLSGQPTDKGPVSNSSEYIDPHQSINGSEETDYFFRKKKSNQKLSAMDDSRDESSSVGLVTCHCSDEYINTLYNLLLPSDDTNLSRQMSTGGVSGRGLKRGGASSQDIAKDIILKPKVIDLVDQSGPLEKLWEMGLKEVKVETIRSFGSNMMILLHAHIPNEPSTKNNAPGKIVMKTKLRRSVISMTSVAGKMSRPVQEVPQFPTEEAVAINRATTAVTINRTAATRSPAMMSQLSETGQLDTWLQNELMDGIKFEESVLPAVEESHGWFPESLRVKEQCWTSSTTTTTVTSNERGGGGGGLKPISRPVTQSSVRKMESVGSIPVTIPESTNEEQTLLEGSLLKKDKPKSVLMATKRTSIKPAKSITDLPTPNANNSNNKGVLTVKRVHSTSSIYSNKRGATGRDEDVLVVQQKNDKLRKENEELKQKLAQYESVSKFKGETEADKKENEAKEAGKQHSRPHRTPRSKLCIIL</sequence>
<comment type="cofactor">
    <cofactor evidence="1">
        <name>Mg(2+)</name>
        <dbReference type="ChEBI" id="CHEBI:18420"/>
    </cofactor>
</comment>
<dbReference type="STRING" id="400682.A0A1X7TSK1"/>
<organism evidence="16">
    <name type="scientific">Amphimedon queenslandica</name>
    <name type="common">Sponge</name>
    <dbReference type="NCBI Taxonomy" id="400682"/>
    <lineage>
        <taxon>Eukaryota</taxon>
        <taxon>Metazoa</taxon>
        <taxon>Porifera</taxon>
        <taxon>Demospongiae</taxon>
        <taxon>Heteroscleromorpha</taxon>
        <taxon>Haplosclerida</taxon>
        <taxon>Niphatidae</taxon>
        <taxon>Amphimedon</taxon>
    </lineage>
</organism>
<dbReference type="InParanoid" id="A0A1X7TSK1"/>
<feature type="compositionally biased region" description="Basic residues" evidence="14">
    <location>
        <begin position="917"/>
        <end position="926"/>
    </location>
</feature>
<evidence type="ECO:0000256" key="14">
    <source>
        <dbReference type="SAM" id="MobiDB-lite"/>
    </source>
</evidence>
<comment type="similarity">
    <text evidence="3">Belongs to the protein kinase superfamily. NEK Ser/Thr protein kinase family. NIMA subfamily.</text>
</comment>
<feature type="region of interest" description="Disordered" evidence="14">
    <location>
        <begin position="464"/>
        <end position="483"/>
    </location>
</feature>
<feature type="region of interest" description="Disordered" evidence="14">
    <location>
        <begin position="889"/>
        <end position="933"/>
    </location>
</feature>
<evidence type="ECO:0000313" key="16">
    <source>
        <dbReference type="EnsemblMetazoa" id="Aqu2.1.17973_001"/>
    </source>
</evidence>
<evidence type="ECO:0000256" key="9">
    <source>
        <dbReference type="ARBA" id="ARBA00022741"/>
    </source>
</evidence>
<dbReference type="PROSITE" id="PS50012">
    <property type="entry name" value="RCC1_3"/>
    <property type="match status" value="5"/>
</dbReference>
<keyword evidence="9" id="KW-0547">Nucleotide-binding</keyword>
<dbReference type="Pfam" id="PF13540">
    <property type="entry name" value="RCC1_2"/>
    <property type="match status" value="1"/>
</dbReference>
<dbReference type="AlphaFoldDB" id="A0A1X7TSK1"/>
<feature type="repeat" description="RCC1" evidence="13">
    <location>
        <begin position="392"/>
        <end position="442"/>
    </location>
</feature>
<dbReference type="PANTHER" id="PTHR44535:SF5">
    <property type="entry name" value="PROTEIN KINASE DOMAIN-CONTAINING PROTEIN"/>
    <property type="match status" value="1"/>
</dbReference>
<feature type="repeat" description="RCC1" evidence="13">
    <location>
        <begin position="161"/>
        <end position="212"/>
    </location>
</feature>
<keyword evidence="10" id="KW-0808">Transferase</keyword>
<evidence type="ECO:0000256" key="11">
    <source>
        <dbReference type="ARBA" id="ARBA00022840"/>
    </source>
</evidence>
<dbReference type="InterPro" id="IPR000719">
    <property type="entry name" value="Prot_kinase_dom"/>
</dbReference>
<dbReference type="GO" id="GO:0005737">
    <property type="term" value="C:cytoplasm"/>
    <property type="evidence" value="ECO:0007669"/>
    <property type="project" value="UniProtKB-SubCell"/>
</dbReference>
<dbReference type="eggNOG" id="KOG1426">
    <property type="taxonomic scope" value="Eukaryota"/>
</dbReference>
<keyword evidence="12" id="KW-0460">Magnesium</keyword>
<evidence type="ECO:0000256" key="8">
    <source>
        <dbReference type="ARBA" id="ARBA00022723"/>
    </source>
</evidence>
<proteinExistence type="inferred from homology"/>
<feature type="region of interest" description="Disordered" evidence="14">
    <location>
        <begin position="745"/>
        <end position="777"/>
    </location>
</feature>